<keyword evidence="3" id="KW-1185">Reference proteome</keyword>
<proteinExistence type="predicted"/>
<sequence length="145" mass="16474">MKIVGLLGLITLGLFSFNSTSTETSVVLKVRNIRNLKGQLQVAVFKNEEQFEGEQPEKTLYFNKTNVKEGKINLAFNLAQGTYAVTVLDDEDKSKDMTFRFGVYPLEGVGFSGYKLEGMSKPDFNEFDFQVDDEKKYVDVAIHYF</sequence>
<protein>
    <submittedName>
        <fullName evidence="2">Uncharacterized conserved protein, DUF2141 family</fullName>
    </submittedName>
</protein>
<accession>A0A1I7AVS2</accession>
<dbReference type="RefSeq" id="WP_090249979.1">
    <property type="nucleotide sequence ID" value="NZ_FPAS01000004.1"/>
</dbReference>
<dbReference type="Pfam" id="PF09912">
    <property type="entry name" value="DUF2141"/>
    <property type="match status" value="1"/>
</dbReference>
<organism evidence="2 3">
    <name type="scientific">Lishizhenia tianjinensis</name>
    <dbReference type="NCBI Taxonomy" id="477690"/>
    <lineage>
        <taxon>Bacteria</taxon>
        <taxon>Pseudomonadati</taxon>
        <taxon>Bacteroidota</taxon>
        <taxon>Flavobacteriia</taxon>
        <taxon>Flavobacteriales</taxon>
        <taxon>Crocinitomicaceae</taxon>
        <taxon>Lishizhenia</taxon>
    </lineage>
</organism>
<reference evidence="2 3" key="1">
    <citation type="submission" date="2016-10" db="EMBL/GenBank/DDBJ databases">
        <authorList>
            <person name="de Groot N.N."/>
        </authorList>
    </citation>
    <scope>NUCLEOTIDE SEQUENCE [LARGE SCALE GENOMIC DNA]</scope>
    <source>
        <strain evidence="2 3">CGMCC 1.7005</strain>
    </source>
</reference>
<dbReference type="OrthoDB" id="9788332at2"/>
<dbReference type="InterPro" id="IPR018673">
    <property type="entry name" value="DUF2141"/>
</dbReference>
<feature type="chain" id="PRO_5014802848" evidence="1">
    <location>
        <begin position="22"/>
        <end position="145"/>
    </location>
</feature>
<keyword evidence="1" id="KW-0732">Signal</keyword>
<feature type="signal peptide" evidence="1">
    <location>
        <begin position="1"/>
        <end position="21"/>
    </location>
</feature>
<name>A0A1I7AVS2_9FLAO</name>
<dbReference type="AlphaFoldDB" id="A0A1I7AVS2"/>
<evidence type="ECO:0000313" key="3">
    <source>
        <dbReference type="Proteomes" id="UP000236454"/>
    </source>
</evidence>
<gene>
    <name evidence="2" type="ORF">SAMN05216474_2334</name>
</gene>
<evidence type="ECO:0000313" key="2">
    <source>
        <dbReference type="EMBL" id="SFT79011.1"/>
    </source>
</evidence>
<dbReference type="EMBL" id="FPAS01000004">
    <property type="protein sequence ID" value="SFT79011.1"/>
    <property type="molecule type" value="Genomic_DNA"/>
</dbReference>
<dbReference type="STRING" id="477690.SAMN05216474_2334"/>
<evidence type="ECO:0000256" key="1">
    <source>
        <dbReference type="SAM" id="SignalP"/>
    </source>
</evidence>
<dbReference type="Proteomes" id="UP000236454">
    <property type="component" value="Unassembled WGS sequence"/>
</dbReference>